<gene>
    <name evidence="2" type="ORF">HMPREF0495_00641</name>
</gene>
<evidence type="ECO:0000313" key="2">
    <source>
        <dbReference type="EMBL" id="ERK44843.1"/>
    </source>
</evidence>
<dbReference type="PATRIC" id="fig|649758.3.peg.578"/>
<evidence type="ECO:0000256" key="1">
    <source>
        <dbReference type="SAM" id="Phobius"/>
    </source>
</evidence>
<evidence type="ECO:0000313" key="3">
    <source>
        <dbReference type="Proteomes" id="UP000016644"/>
    </source>
</evidence>
<comment type="caution">
    <text evidence="2">The sequence shown here is derived from an EMBL/GenBank/DDBJ whole genome shotgun (WGS) entry which is preliminary data.</text>
</comment>
<accession>U2QU65</accession>
<name>U2QU65_LEVBR</name>
<dbReference type="Proteomes" id="UP000016644">
    <property type="component" value="Unassembled WGS sequence"/>
</dbReference>
<dbReference type="AlphaFoldDB" id="U2QU65"/>
<protein>
    <submittedName>
        <fullName evidence="2">Uncharacterized protein</fullName>
    </submittedName>
</protein>
<proteinExistence type="predicted"/>
<keyword evidence="1" id="KW-0812">Transmembrane</keyword>
<dbReference type="HOGENOM" id="CLU_180702_0_0_9"/>
<keyword evidence="1" id="KW-0472">Membrane</keyword>
<sequence>MYFKHKDYPQGVDGTILRSRKGVMMMKRKPFVVFATYSEWFKVLSDLFIPLSLLAFLAIGTGASVTLVLSGYAVYVTLWLVTLVIESSYRVIHHSVKVKH</sequence>
<dbReference type="EMBL" id="AWVK01000026">
    <property type="protein sequence ID" value="ERK44843.1"/>
    <property type="molecule type" value="Genomic_DNA"/>
</dbReference>
<keyword evidence="1" id="KW-1133">Transmembrane helix</keyword>
<organism evidence="2 3">
    <name type="scientific">Levilactobacillus brevis ATCC 14869 = DSM 20054</name>
    <dbReference type="NCBI Taxonomy" id="649758"/>
    <lineage>
        <taxon>Bacteria</taxon>
        <taxon>Bacillati</taxon>
        <taxon>Bacillota</taxon>
        <taxon>Bacilli</taxon>
        <taxon>Lactobacillales</taxon>
        <taxon>Lactobacillaceae</taxon>
        <taxon>Levilactobacillus</taxon>
    </lineage>
</organism>
<feature type="transmembrane region" description="Helical" evidence="1">
    <location>
        <begin position="72"/>
        <end position="92"/>
    </location>
</feature>
<reference evidence="2 3" key="1">
    <citation type="submission" date="2013-06" db="EMBL/GenBank/DDBJ databases">
        <authorList>
            <person name="Weinstock G."/>
            <person name="Sodergren E."/>
            <person name="Lobos E.A."/>
            <person name="Fulton L."/>
            <person name="Fulton R."/>
            <person name="Courtney L."/>
            <person name="Fronick C."/>
            <person name="O'Laughlin M."/>
            <person name="Godfrey J."/>
            <person name="Wilson R.M."/>
            <person name="Miner T."/>
            <person name="Farmer C."/>
            <person name="Delehaunty K."/>
            <person name="Cordes M."/>
            <person name="Minx P."/>
            <person name="Tomlinson C."/>
            <person name="Chen J."/>
            <person name="Wollam A."/>
            <person name="Pepin K.H."/>
            <person name="Bhonagiri V."/>
            <person name="Zhang X."/>
            <person name="Warren W."/>
            <person name="Mitreva M."/>
            <person name="Mardis E.R."/>
            <person name="Wilson R.K."/>
        </authorList>
    </citation>
    <scope>NUCLEOTIDE SEQUENCE [LARGE SCALE GENOMIC DNA]</scope>
    <source>
        <strain evidence="2 3">ATCC 14869</strain>
    </source>
</reference>